<organism evidence="2 3">
    <name type="scientific">Trypanosoma cruzi</name>
    <dbReference type="NCBI Taxonomy" id="5693"/>
    <lineage>
        <taxon>Eukaryota</taxon>
        <taxon>Discoba</taxon>
        <taxon>Euglenozoa</taxon>
        <taxon>Kinetoplastea</taxon>
        <taxon>Metakinetoplastina</taxon>
        <taxon>Trypanosomatida</taxon>
        <taxon>Trypanosomatidae</taxon>
        <taxon>Trypanosoma</taxon>
        <taxon>Schizotrypanum</taxon>
    </lineage>
</organism>
<reference evidence="1 4" key="2">
    <citation type="journal article" date="2019" name="Genome Biol. Evol.">
        <title>Nanopore Sequencing Significantly Improves Genome Assembly of the Protozoan Parasite Trypanosoma cruzi.</title>
        <authorList>
            <person name="Diaz-Viraque F."/>
            <person name="Pita S."/>
            <person name="Greif G."/>
            <person name="de Souza R.C.M."/>
            <person name="Iraola G."/>
            <person name="Robello C."/>
        </authorList>
    </citation>
    <scope>NUCLEOTIDE SEQUENCE [LARGE SCALE GENOMIC DNA]</scope>
    <source>
        <strain evidence="1 4">Berenice</strain>
    </source>
</reference>
<dbReference type="VEuPathDB" id="TriTrypDB:TCDM_05635"/>
<reference evidence="1" key="3">
    <citation type="submission" date="2020-04" db="EMBL/GenBank/DDBJ databases">
        <authorList>
            <person name="Diaz Viraque F."/>
        </authorList>
    </citation>
    <scope>NUCLEOTIDE SEQUENCE</scope>
    <source>
        <strain evidence="1">Berenice</strain>
    </source>
</reference>
<dbReference type="VEuPathDB" id="TriTrypDB:C3747_99g73"/>
<dbReference type="OrthoDB" id="239498at2759"/>
<evidence type="ECO:0000313" key="3">
    <source>
        <dbReference type="Proteomes" id="UP000246078"/>
    </source>
</evidence>
<comment type="caution">
    <text evidence="2">The sequence shown here is derived from an EMBL/GenBank/DDBJ whole genome shotgun (WGS) entry which is preliminary data.</text>
</comment>
<evidence type="ECO:0000313" key="1">
    <source>
        <dbReference type="EMBL" id="KAF5217269.1"/>
    </source>
</evidence>
<proteinExistence type="predicted"/>
<dbReference type="CDD" id="cd23744">
    <property type="entry name" value="RESC17"/>
    <property type="match status" value="1"/>
</dbReference>
<dbReference type="VEuPathDB" id="TriTrypDB:TcCLB.511911.102"/>
<dbReference type="VEuPathDB" id="TriTrypDB:C4B63_79g90"/>
<evidence type="ECO:0000313" key="2">
    <source>
        <dbReference type="EMBL" id="PWV07695.1"/>
    </source>
</evidence>
<dbReference type="VEuPathDB" id="TriTrypDB:TcG_06239"/>
<dbReference type="VEuPathDB" id="TriTrypDB:TcCL_ESM08390"/>
<dbReference type="Proteomes" id="UP000246078">
    <property type="component" value="Unassembled WGS sequence"/>
</dbReference>
<dbReference type="VEuPathDB" id="TriTrypDB:ECC02_009862"/>
<dbReference type="EMBL" id="PRFC01000099">
    <property type="protein sequence ID" value="PWV07695.1"/>
    <property type="molecule type" value="Genomic_DNA"/>
</dbReference>
<dbReference type="VEuPathDB" id="TriTrypDB:TCSYLVIO_007971"/>
<dbReference type="Proteomes" id="UP000583944">
    <property type="component" value="Unassembled WGS sequence"/>
</dbReference>
<evidence type="ECO:0000313" key="4">
    <source>
        <dbReference type="Proteomes" id="UP000583944"/>
    </source>
</evidence>
<dbReference type="EMBL" id="JABDHM010000144">
    <property type="protein sequence ID" value="KAF5217269.1"/>
    <property type="molecule type" value="Genomic_DNA"/>
</dbReference>
<dbReference type="VEuPathDB" id="TriTrypDB:TcYC6_0022920"/>
<protein>
    <submittedName>
        <fullName evidence="2">Uncharacterized protein</fullName>
    </submittedName>
</protein>
<dbReference type="VEuPathDB" id="TriTrypDB:BCY84_11412"/>
<gene>
    <name evidence="2" type="ORF">C3747_99g73</name>
    <name evidence="1" type="ORF">ECC02_009862</name>
</gene>
<sequence length="346" mass="38673">MVMRRCIVVRSTAQLAVFLRDVVQHAPSSGISLVDVESEIKERMQAMKAGADVLELSSSWREAMTEVNGTHFISGTTLYPCNWEEKMQNVAASIPYEGVIEKELIGRIIEEESRFSPTVSLGEPISKWVQRRFSNILWVSRSATNGTPIYRAVGEPLSMEAECIARVLQLLGRRKLPVYTDVNLIVPLLPVSMSPKKGNWLRFFERQAVQDHFDVDVEAYVRVSPDCSPSTVFVDATSVEVARVDDILAAKGILDSLCAIKVFRRPNDPVWSTDDVIVQSFLEPEHAIGAAIALMEKRNDVKVYILCDDGAKERYKTALGDLLGQEETIITICTPNSNEEISVKKR</sequence>
<name>A0A2V2WH88_TRYCR</name>
<dbReference type="VEuPathDB" id="TriTrypDB:Tc_MARK_988"/>
<dbReference type="VEuPathDB" id="TriTrypDB:TcCLB.508637.69"/>
<reference evidence="2 3" key="1">
    <citation type="journal article" date="2018" name="Microb. Genom.">
        <title>Expanding an expanded genome: long-read sequencing of Trypanosoma cruzi.</title>
        <authorList>
            <person name="Berna L."/>
            <person name="Rodriguez M."/>
            <person name="Chiribao M.L."/>
            <person name="Parodi-Talice A."/>
            <person name="Pita S."/>
            <person name="Rijo G."/>
            <person name="Alvarez-Valin F."/>
            <person name="Robello C."/>
        </authorList>
    </citation>
    <scope>NUCLEOTIDE SEQUENCE [LARGE SCALE GENOMIC DNA]</scope>
    <source>
        <strain evidence="2 3">TCC</strain>
    </source>
</reference>
<accession>A0A2V2WH88</accession>
<dbReference type="AlphaFoldDB" id="A0A2V2WH88"/>